<name>A0ACD5T7Q0_AVESA</name>
<reference evidence="1" key="2">
    <citation type="submission" date="2025-09" db="UniProtKB">
        <authorList>
            <consortium name="EnsemblPlants"/>
        </authorList>
    </citation>
    <scope>IDENTIFICATION</scope>
</reference>
<dbReference type="EnsemblPlants" id="AVESA.00010b.r2.1AG0006230.1">
    <property type="protein sequence ID" value="AVESA.00010b.r2.1AG0006230.1.CDS"/>
    <property type="gene ID" value="AVESA.00010b.r2.1AG0006230"/>
</dbReference>
<organism evidence="1 2">
    <name type="scientific">Avena sativa</name>
    <name type="common">Oat</name>
    <dbReference type="NCBI Taxonomy" id="4498"/>
    <lineage>
        <taxon>Eukaryota</taxon>
        <taxon>Viridiplantae</taxon>
        <taxon>Streptophyta</taxon>
        <taxon>Embryophyta</taxon>
        <taxon>Tracheophyta</taxon>
        <taxon>Spermatophyta</taxon>
        <taxon>Magnoliopsida</taxon>
        <taxon>Liliopsida</taxon>
        <taxon>Poales</taxon>
        <taxon>Poaceae</taxon>
        <taxon>BOP clade</taxon>
        <taxon>Pooideae</taxon>
        <taxon>Poodae</taxon>
        <taxon>Poeae</taxon>
        <taxon>Poeae Chloroplast Group 1 (Aveneae type)</taxon>
        <taxon>Aveninae</taxon>
        <taxon>Avena</taxon>
    </lineage>
</organism>
<accession>A0ACD5T7Q0</accession>
<sequence length="155" mass="16478">MATSSARREVLITLSLVKAYKYRLITLQTLTPSESIIQYTSHYRHSLVLSEFQRRTCSMKPSAQLVVALVAALAAVVVMVAPAGAQAAACNAMQLTPCAGAIIGNAAPSAACCSRLKAQQPCMCQYARDPNLKQYVDSANGKKVMAACKVPIPSC</sequence>
<proteinExistence type="predicted"/>
<protein>
    <submittedName>
        <fullName evidence="1">Uncharacterized protein</fullName>
    </submittedName>
</protein>
<keyword evidence="2" id="KW-1185">Reference proteome</keyword>
<evidence type="ECO:0000313" key="1">
    <source>
        <dbReference type="EnsemblPlants" id="AVESA.00010b.r2.1AG0006230.1.CDS"/>
    </source>
</evidence>
<evidence type="ECO:0000313" key="2">
    <source>
        <dbReference type="Proteomes" id="UP001732700"/>
    </source>
</evidence>
<reference evidence="1" key="1">
    <citation type="submission" date="2021-05" db="EMBL/GenBank/DDBJ databases">
        <authorList>
            <person name="Scholz U."/>
            <person name="Mascher M."/>
            <person name="Fiebig A."/>
        </authorList>
    </citation>
    <scope>NUCLEOTIDE SEQUENCE [LARGE SCALE GENOMIC DNA]</scope>
</reference>
<dbReference type="Proteomes" id="UP001732700">
    <property type="component" value="Chromosome 1A"/>
</dbReference>